<keyword evidence="1" id="KW-1133">Transmembrane helix</keyword>
<protein>
    <submittedName>
        <fullName evidence="2">Uncharacterized protein</fullName>
    </submittedName>
</protein>
<accession>A0A3P6EAY1</accession>
<sequence>MKIHEASTNQTQQNLLYIVLVLEVYFLEIFEVYFFYYKCMYKMI</sequence>
<dbReference type="AlphaFoldDB" id="A0A3P6EAY1"/>
<evidence type="ECO:0000313" key="2">
    <source>
        <dbReference type="EMBL" id="VDD33511.1"/>
    </source>
</evidence>
<feature type="transmembrane region" description="Helical" evidence="1">
    <location>
        <begin position="15"/>
        <end position="36"/>
    </location>
</feature>
<organism evidence="2">
    <name type="scientific">Brassica oleracea</name>
    <name type="common">Wild cabbage</name>
    <dbReference type="NCBI Taxonomy" id="3712"/>
    <lineage>
        <taxon>Eukaryota</taxon>
        <taxon>Viridiplantae</taxon>
        <taxon>Streptophyta</taxon>
        <taxon>Embryophyta</taxon>
        <taxon>Tracheophyta</taxon>
        <taxon>Spermatophyta</taxon>
        <taxon>Magnoliopsida</taxon>
        <taxon>eudicotyledons</taxon>
        <taxon>Gunneridae</taxon>
        <taxon>Pentapetalae</taxon>
        <taxon>rosids</taxon>
        <taxon>malvids</taxon>
        <taxon>Brassicales</taxon>
        <taxon>Brassicaceae</taxon>
        <taxon>Brassiceae</taxon>
        <taxon>Brassica</taxon>
    </lineage>
</organism>
<gene>
    <name evidence="2" type="ORF">BOLC9T58834H</name>
</gene>
<dbReference type="EMBL" id="LR031875">
    <property type="protein sequence ID" value="VDD33511.1"/>
    <property type="molecule type" value="Genomic_DNA"/>
</dbReference>
<reference evidence="2" key="1">
    <citation type="submission" date="2018-11" db="EMBL/GenBank/DDBJ databases">
        <authorList>
            <consortium name="Genoscope - CEA"/>
            <person name="William W."/>
        </authorList>
    </citation>
    <scope>NUCLEOTIDE SEQUENCE</scope>
</reference>
<proteinExistence type="predicted"/>
<name>A0A3P6EAY1_BRAOL</name>
<evidence type="ECO:0000256" key="1">
    <source>
        <dbReference type="SAM" id="Phobius"/>
    </source>
</evidence>
<keyword evidence="1" id="KW-0812">Transmembrane</keyword>
<keyword evidence="1" id="KW-0472">Membrane</keyword>